<accession>A0ABT9NE36</accession>
<evidence type="ECO:0000313" key="1">
    <source>
        <dbReference type="EMBL" id="MDP9805656.1"/>
    </source>
</evidence>
<dbReference type="InterPro" id="IPR050275">
    <property type="entry name" value="PGM_Phosphatase"/>
</dbReference>
<evidence type="ECO:0000313" key="2">
    <source>
        <dbReference type="Proteomes" id="UP001243212"/>
    </source>
</evidence>
<protein>
    <submittedName>
        <fullName evidence="1">Phosphoglycerate mutase</fullName>
        <ecNumber evidence="1">5.4.2.12</ecNumber>
    </submittedName>
</protein>
<reference evidence="1 2" key="1">
    <citation type="submission" date="2023-07" db="EMBL/GenBank/DDBJ databases">
        <title>Sequencing the genomes of 1000 actinobacteria strains.</title>
        <authorList>
            <person name="Klenk H.-P."/>
        </authorList>
    </citation>
    <scope>NUCLEOTIDE SEQUENCE [LARGE SCALE GENOMIC DNA]</scope>
    <source>
        <strain evidence="1 2">DSM 17163</strain>
    </source>
</reference>
<proteinExistence type="predicted"/>
<comment type="caution">
    <text evidence="1">The sequence shown here is derived from an EMBL/GenBank/DDBJ whole genome shotgun (WGS) entry which is preliminary data.</text>
</comment>
<keyword evidence="1" id="KW-0413">Isomerase</keyword>
<gene>
    <name evidence="1" type="ORF">J2S70_000238</name>
</gene>
<dbReference type="PANTHER" id="PTHR48100:SF62">
    <property type="entry name" value="GLUCOSYL-3-PHOSPHOGLYCERATE PHOSPHATASE"/>
    <property type="match status" value="1"/>
</dbReference>
<dbReference type="Gene3D" id="3.40.50.1240">
    <property type="entry name" value="Phosphoglycerate mutase-like"/>
    <property type="match status" value="1"/>
</dbReference>
<dbReference type="Proteomes" id="UP001243212">
    <property type="component" value="Unassembled WGS sequence"/>
</dbReference>
<dbReference type="InterPro" id="IPR029033">
    <property type="entry name" value="His_PPase_superfam"/>
</dbReference>
<keyword evidence="2" id="KW-1185">Reference proteome</keyword>
<dbReference type="PANTHER" id="PTHR48100">
    <property type="entry name" value="BROAD-SPECIFICITY PHOSPHATASE YOR283W-RELATED"/>
    <property type="match status" value="1"/>
</dbReference>
<dbReference type="GO" id="GO:0004619">
    <property type="term" value="F:phosphoglycerate mutase activity"/>
    <property type="evidence" value="ECO:0007669"/>
    <property type="project" value="UniProtKB-EC"/>
</dbReference>
<dbReference type="CDD" id="cd07067">
    <property type="entry name" value="HP_PGM_like"/>
    <property type="match status" value="1"/>
</dbReference>
<dbReference type="SUPFAM" id="SSF53254">
    <property type="entry name" value="Phosphoglycerate mutase-like"/>
    <property type="match status" value="1"/>
</dbReference>
<name>A0ABT9NE36_9ACTO</name>
<dbReference type="RefSeq" id="WP_307681924.1">
    <property type="nucleotide sequence ID" value="NZ_JAUSQX010000001.1"/>
</dbReference>
<dbReference type="SMART" id="SM00855">
    <property type="entry name" value="PGAM"/>
    <property type="match status" value="1"/>
</dbReference>
<dbReference type="EMBL" id="JAUSQX010000001">
    <property type="protein sequence ID" value="MDP9805656.1"/>
    <property type="molecule type" value="Genomic_DNA"/>
</dbReference>
<organism evidence="1 2">
    <name type="scientific">Trueperella bonasi</name>
    <dbReference type="NCBI Taxonomy" id="312286"/>
    <lineage>
        <taxon>Bacteria</taxon>
        <taxon>Bacillati</taxon>
        <taxon>Actinomycetota</taxon>
        <taxon>Actinomycetes</taxon>
        <taxon>Actinomycetales</taxon>
        <taxon>Actinomycetaceae</taxon>
        <taxon>Trueperella</taxon>
    </lineage>
</organism>
<dbReference type="InterPro" id="IPR013078">
    <property type="entry name" value="His_Pase_superF_clade-1"/>
</dbReference>
<dbReference type="Pfam" id="PF00300">
    <property type="entry name" value="His_Phos_1"/>
    <property type="match status" value="1"/>
</dbReference>
<dbReference type="EC" id="5.4.2.12" evidence="1"/>
<sequence>MSILRLVFWRHGQTEQNRLRRIQGSADIPLNDTGLGEARAAAKELARMKPTRIYSSHLGRAVQTAQFLSDETGLEIKIDERLRERAYGLWEGMTSDEIKASHAEQWQVWRSGGEPTGVEVETRKATGERVVEAVLEAVGDAEKTEVDETIVFVAHGGSISNGIISLLGLNPSEWVGLQGMDNCRWAIVEPRPGANPPWRLRSYNRRTVVPPSIVY</sequence>